<dbReference type="AlphaFoldDB" id="A0A0A9EPU5"/>
<dbReference type="EMBL" id="GBRH01199853">
    <property type="protein sequence ID" value="JAD98042.1"/>
    <property type="molecule type" value="Transcribed_RNA"/>
</dbReference>
<name>A0A0A9EPU5_ARUDO</name>
<reference evidence="1" key="1">
    <citation type="submission" date="2014-09" db="EMBL/GenBank/DDBJ databases">
        <authorList>
            <person name="Magalhaes I.L.F."/>
            <person name="Oliveira U."/>
            <person name="Santos F.R."/>
            <person name="Vidigal T.H.D.A."/>
            <person name="Brescovit A.D."/>
            <person name="Santos A.J."/>
        </authorList>
    </citation>
    <scope>NUCLEOTIDE SEQUENCE</scope>
    <source>
        <tissue evidence="1">Shoot tissue taken approximately 20 cm above the soil surface</tissue>
    </source>
</reference>
<proteinExistence type="predicted"/>
<accession>A0A0A9EPU5</accession>
<evidence type="ECO:0000313" key="1">
    <source>
        <dbReference type="EMBL" id="JAD98042.1"/>
    </source>
</evidence>
<organism evidence="1">
    <name type="scientific">Arundo donax</name>
    <name type="common">Giant reed</name>
    <name type="synonym">Donax arundinaceus</name>
    <dbReference type="NCBI Taxonomy" id="35708"/>
    <lineage>
        <taxon>Eukaryota</taxon>
        <taxon>Viridiplantae</taxon>
        <taxon>Streptophyta</taxon>
        <taxon>Embryophyta</taxon>
        <taxon>Tracheophyta</taxon>
        <taxon>Spermatophyta</taxon>
        <taxon>Magnoliopsida</taxon>
        <taxon>Liliopsida</taxon>
        <taxon>Poales</taxon>
        <taxon>Poaceae</taxon>
        <taxon>PACMAD clade</taxon>
        <taxon>Arundinoideae</taxon>
        <taxon>Arundineae</taxon>
        <taxon>Arundo</taxon>
    </lineage>
</organism>
<protein>
    <submittedName>
        <fullName evidence="1">Uncharacterized protein</fullName>
    </submittedName>
</protein>
<reference evidence="1" key="2">
    <citation type="journal article" date="2015" name="Data Brief">
        <title>Shoot transcriptome of the giant reed, Arundo donax.</title>
        <authorList>
            <person name="Barrero R.A."/>
            <person name="Guerrero F.D."/>
            <person name="Moolhuijzen P."/>
            <person name="Goolsby J.A."/>
            <person name="Tidwell J."/>
            <person name="Bellgard S.E."/>
            <person name="Bellgard M.I."/>
        </authorList>
    </citation>
    <scope>NUCLEOTIDE SEQUENCE</scope>
    <source>
        <tissue evidence="1">Shoot tissue taken approximately 20 cm above the soil surface</tissue>
    </source>
</reference>
<sequence>MHSLVGVDSSIGILSLSLTSSVTGLQEIGAVLGTFSVSSL</sequence>